<sequence length="314" mass="35070">MHFAEFRNWFAEPPQHDTDHPALSLDANTRTLVLENTIQTIQQFYLDPDNGARLIRNFQEHISTGVYADITDGNSLAAAITSDLQYLSGDRHFRCLYGIRPDEPSHEEQTQRLQKLNYGFGDVKLLQNNIAAVEIRGFVPVHWEGVRVEIDRIMSSISSADALILDLRYNRGGDPKTVALVAGYLLDEPAVWLRMVKPSDGSVEDIHTDPPAKTKRFGLGKPIYVLTSSKTISGGEDLAYGLQALQRVTVVGERTAGAANLPRACVLNELFVLFIPYKYPVHPVTGRNWEGEGVTPDVVVADAFERAYHLARER</sequence>
<evidence type="ECO:0000313" key="2">
    <source>
        <dbReference type="EMBL" id="OJJ61483.1"/>
    </source>
</evidence>
<dbReference type="Gene3D" id="3.90.226.10">
    <property type="entry name" value="2-enoyl-CoA Hydratase, Chain A, domain 1"/>
    <property type="match status" value="1"/>
</dbReference>
<protein>
    <recommendedName>
        <fullName evidence="1">Tail specific protease domain-containing protein</fullName>
    </recommendedName>
</protein>
<dbReference type="AlphaFoldDB" id="A0A1L9TQA6"/>
<accession>A0A1L9TQA6</accession>
<dbReference type="Pfam" id="PF03572">
    <property type="entry name" value="Peptidase_S41"/>
    <property type="match status" value="1"/>
</dbReference>
<feature type="domain" description="Tail specific protease" evidence="1">
    <location>
        <begin position="103"/>
        <end position="301"/>
    </location>
</feature>
<dbReference type="OrthoDB" id="10268064at2759"/>
<name>A0A1L9TQA6_9EURO</name>
<dbReference type="GO" id="GO:0006508">
    <property type="term" value="P:proteolysis"/>
    <property type="evidence" value="ECO:0007669"/>
    <property type="project" value="InterPro"/>
</dbReference>
<dbReference type="Proteomes" id="UP000184356">
    <property type="component" value="Unassembled WGS sequence"/>
</dbReference>
<proteinExistence type="predicted"/>
<dbReference type="CDD" id="cd07563">
    <property type="entry name" value="Peptidase_S41_IRBP"/>
    <property type="match status" value="1"/>
</dbReference>
<dbReference type="InterPro" id="IPR029045">
    <property type="entry name" value="ClpP/crotonase-like_dom_sf"/>
</dbReference>
<dbReference type="SUPFAM" id="SSF52096">
    <property type="entry name" value="ClpP/crotonase"/>
    <property type="match status" value="1"/>
</dbReference>
<dbReference type="PANTHER" id="PTHR11261">
    <property type="entry name" value="INTERPHOTORECEPTOR RETINOID-BINDING PROTEIN"/>
    <property type="match status" value="1"/>
</dbReference>
<dbReference type="RefSeq" id="XP_040705289.1">
    <property type="nucleotide sequence ID" value="XM_040846641.1"/>
</dbReference>
<dbReference type="GO" id="GO:0008236">
    <property type="term" value="F:serine-type peptidase activity"/>
    <property type="evidence" value="ECO:0007669"/>
    <property type="project" value="InterPro"/>
</dbReference>
<dbReference type="SMART" id="SM00245">
    <property type="entry name" value="TSPc"/>
    <property type="match status" value="1"/>
</dbReference>
<dbReference type="VEuPathDB" id="FungiDB:ASPSYDRAFT_43407"/>
<dbReference type="Gene3D" id="3.30.750.44">
    <property type="match status" value="1"/>
</dbReference>
<evidence type="ECO:0000313" key="3">
    <source>
        <dbReference type="Proteomes" id="UP000184356"/>
    </source>
</evidence>
<keyword evidence="3" id="KW-1185">Reference proteome</keyword>
<dbReference type="GeneID" id="63762714"/>
<reference evidence="3" key="1">
    <citation type="journal article" date="2017" name="Genome Biol.">
        <title>Comparative genomics reveals high biological diversity and specific adaptations in the industrially and medically important fungal genus Aspergillus.</title>
        <authorList>
            <person name="de Vries R.P."/>
            <person name="Riley R."/>
            <person name="Wiebenga A."/>
            <person name="Aguilar-Osorio G."/>
            <person name="Amillis S."/>
            <person name="Uchima C.A."/>
            <person name="Anderluh G."/>
            <person name="Asadollahi M."/>
            <person name="Askin M."/>
            <person name="Barry K."/>
            <person name="Battaglia E."/>
            <person name="Bayram O."/>
            <person name="Benocci T."/>
            <person name="Braus-Stromeyer S.A."/>
            <person name="Caldana C."/>
            <person name="Canovas D."/>
            <person name="Cerqueira G.C."/>
            <person name="Chen F."/>
            <person name="Chen W."/>
            <person name="Choi C."/>
            <person name="Clum A."/>
            <person name="Dos Santos R.A."/>
            <person name="Damasio A.R."/>
            <person name="Diallinas G."/>
            <person name="Emri T."/>
            <person name="Fekete E."/>
            <person name="Flipphi M."/>
            <person name="Freyberg S."/>
            <person name="Gallo A."/>
            <person name="Gournas C."/>
            <person name="Habgood R."/>
            <person name="Hainaut M."/>
            <person name="Harispe M.L."/>
            <person name="Henrissat B."/>
            <person name="Hilden K.S."/>
            <person name="Hope R."/>
            <person name="Hossain A."/>
            <person name="Karabika E."/>
            <person name="Karaffa L."/>
            <person name="Karanyi Z."/>
            <person name="Krasevec N."/>
            <person name="Kuo A."/>
            <person name="Kusch H."/>
            <person name="LaButti K."/>
            <person name="Lagendijk E.L."/>
            <person name="Lapidus A."/>
            <person name="Levasseur A."/>
            <person name="Lindquist E."/>
            <person name="Lipzen A."/>
            <person name="Logrieco A.F."/>
            <person name="MacCabe A."/>
            <person name="Maekelae M.R."/>
            <person name="Malavazi I."/>
            <person name="Melin P."/>
            <person name="Meyer V."/>
            <person name="Mielnichuk N."/>
            <person name="Miskei M."/>
            <person name="Molnar A.P."/>
            <person name="Mule G."/>
            <person name="Ngan C.Y."/>
            <person name="Orejas M."/>
            <person name="Orosz E."/>
            <person name="Ouedraogo J.P."/>
            <person name="Overkamp K.M."/>
            <person name="Park H.-S."/>
            <person name="Perrone G."/>
            <person name="Piumi F."/>
            <person name="Punt P.J."/>
            <person name="Ram A.F."/>
            <person name="Ramon A."/>
            <person name="Rauscher S."/>
            <person name="Record E."/>
            <person name="Riano-Pachon D.M."/>
            <person name="Robert V."/>
            <person name="Roehrig J."/>
            <person name="Ruller R."/>
            <person name="Salamov A."/>
            <person name="Salih N.S."/>
            <person name="Samson R.A."/>
            <person name="Sandor E."/>
            <person name="Sanguinetti M."/>
            <person name="Schuetze T."/>
            <person name="Sepcic K."/>
            <person name="Shelest E."/>
            <person name="Sherlock G."/>
            <person name="Sophianopoulou V."/>
            <person name="Squina F.M."/>
            <person name="Sun H."/>
            <person name="Susca A."/>
            <person name="Todd R.B."/>
            <person name="Tsang A."/>
            <person name="Unkles S.E."/>
            <person name="van de Wiele N."/>
            <person name="van Rossen-Uffink D."/>
            <person name="Oliveira J.V."/>
            <person name="Vesth T.C."/>
            <person name="Visser J."/>
            <person name="Yu J.-H."/>
            <person name="Zhou M."/>
            <person name="Andersen M.R."/>
            <person name="Archer D.B."/>
            <person name="Baker S.E."/>
            <person name="Benoit I."/>
            <person name="Brakhage A.A."/>
            <person name="Braus G.H."/>
            <person name="Fischer R."/>
            <person name="Frisvad J.C."/>
            <person name="Goldman G.H."/>
            <person name="Houbraken J."/>
            <person name="Oakley B."/>
            <person name="Pocsi I."/>
            <person name="Scazzocchio C."/>
            <person name="Seiboth B."/>
            <person name="vanKuyk P.A."/>
            <person name="Wortman J."/>
            <person name="Dyer P.S."/>
            <person name="Grigoriev I.V."/>
        </authorList>
    </citation>
    <scope>NUCLEOTIDE SEQUENCE [LARGE SCALE GENOMIC DNA]</scope>
    <source>
        <strain evidence="3">CBS 593.65</strain>
    </source>
</reference>
<dbReference type="EMBL" id="KV878584">
    <property type="protein sequence ID" value="OJJ61483.1"/>
    <property type="molecule type" value="Genomic_DNA"/>
</dbReference>
<gene>
    <name evidence="2" type="ORF">ASPSYDRAFT_43407</name>
</gene>
<dbReference type="InterPro" id="IPR005151">
    <property type="entry name" value="Tail-specific_protease"/>
</dbReference>
<dbReference type="Pfam" id="PF11918">
    <property type="entry name" value="Peptidase_S41_N"/>
    <property type="match status" value="1"/>
</dbReference>
<dbReference type="PANTHER" id="PTHR11261:SF3">
    <property type="entry name" value="RETINOL-BINDING PROTEIN 3"/>
    <property type="match status" value="1"/>
</dbReference>
<evidence type="ECO:0000259" key="1">
    <source>
        <dbReference type="SMART" id="SM00245"/>
    </source>
</evidence>
<organism evidence="2 3">
    <name type="scientific">Aspergillus sydowii CBS 593.65</name>
    <dbReference type="NCBI Taxonomy" id="1036612"/>
    <lineage>
        <taxon>Eukaryota</taxon>
        <taxon>Fungi</taxon>
        <taxon>Dikarya</taxon>
        <taxon>Ascomycota</taxon>
        <taxon>Pezizomycotina</taxon>
        <taxon>Eurotiomycetes</taxon>
        <taxon>Eurotiomycetidae</taxon>
        <taxon>Eurotiales</taxon>
        <taxon>Aspergillaceae</taxon>
        <taxon>Aspergillus</taxon>
        <taxon>Aspergillus subgen. Nidulantes</taxon>
    </lineage>
</organism>